<dbReference type="CTD" id="6755297"/>
<dbReference type="GeneID" id="6755297"/>
<evidence type="ECO:0000313" key="2">
    <source>
        <dbReference type="Proteomes" id="UP000009022"/>
    </source>
</evidence>
<evidence type="ECO:0000313" key="1">
    <source>
        <dbReference type="EMBL" id="EDV23501.1"/>
    </source>
</evidence>
<name>B3S144_TRIAD</name>
<dbReference type="OMA" id="IPRPCCK"/>
<dbReference type="Pfam" id="PF13565">
    <property type="entry name" value="HTH_32"/>
    <property type="match status" value="1"/>
</dbReference>
<dbReference type="InterPro" id="IPR036388">
    <property type="entry name" value="WH-like_DNA-bd_sf"/>
</dbReference>
<dbReference type="AlphaFoldDB" id="B3S144"/>
<organism evidence="1 2">
    <name type="scientific">Trichoplax adhaerens</name>
    <name type="common">Trichoplax reptans</name>
    <dbReference type="NCBI Taxonomy" id="10228"/>
    <lineage>
        <taxon>Eukaryota</taxon>
        <taxon>Metazoa</taxon>
        <taxon>Placozoa</taxon>
        <taxon>Uniplacotomia</taxon>
        <taxon>Trichoplacea</taxon>
        <taxon>Trichoplacidae</taxon>
        <taxon>Trichoplax</taxon>
    </lineage>
</organism>
<keyword evidence="2" id="KW-1185">Reference proteome</keyword>
<dbReference type="STRING" id="10228.B3S144"/>
<dbReference type="OrthoDB" id="9996331at2759"/>
<dbReference type="KEGG" id="tad:TRIADDRAFT_58191"/>
<evidence type="ECO:0008006" key="3">
    <source>
        <dbReference type="Google" id="ProtNLM"/>
    </source>
</evidence>
<dbReference type="Proteomes" id="UP000009022">
    <property type="component" value="Unassembled WGS sequence"/>
</dbReference>
<dbReference type="EMBL" id="DS985247">
    <property type="protein sequence ID" value="EDV23501.1"/>
    <property type="molecule type" value="Genomic_DNA"/>
</dbReference>
<dbReference type="RefSeq" id="XP_002114411.1">
    <property type="nucleotide sequence ID" value="XM_002114375.1"/>
</dbReference>
<dbReference type="Gene3D" id="1.10.10.10">
    <property type="entry name" value="Winged helix-like DNA-binding domain superfamily/Winged helix DNA-binding domain"/>
    <property type="match status" value="1"/>
</dbReference>
<proteinExistence type="predicted"/>
<dbReference type="InParanoid" id="B3S144"/>
<dbReference type="InterPro" id="IPR009057">
    <property type="entry name" value="Homeodomain-like_sf"/>
</dbReference>
<dbReference type="HOGENOM" id="CLU_1697784_0_0_1"/>
<protein>
    <recommendedName>
        <fullName evidence="3">Transposase Tc1-like domain-containing protein</fullName>
    </recommendedName>
</protein>
<dbReference type="SUPFAM" id="SSF46689">
    <property type="entry name" value="Homeodomain-like"/>
    <property type="match status" value="1"/>
</dbReference>
<gene>
    <name evidence="1" type="ORF">TRIADDRAFT_58191</name>
</gene>
<sequence>MAPKHKLLTCCDRAQIMAFDEAGWTRQKIADRMEVSKRTIQRIVKRFQGQRSFKIQKFKTGRKRKTTPEEDDLILEAVKESPFKASGELAAMLKDKTGKTLHPSTIRRRLIKNSNANSNANKKIVKLLQGKPKKKDYITTIPRPCCKFNLIFKNE</sequence>
<accession>B3S144</accession>
<reference evidence="1 2" key="1">
    <citation type="journal article" date="2008" name="Nature">
        <title>The Trichoplax genome and the nature of placozoans.</title>
        <authorList>
            <person name="Srivastava M."/>
            <person name="Begovic E."/>
            <person name="Chapman J."/>
            <person name="Putnam N.H."/>
            <person name="Hellsten U."/>
            <person name="Kawashima T."/>
            <person name="Kuo A."/>
            <person name="Mitros T."/>
            <person name="Salamov A."/>
            <person name="Carpenter M.L."/>
            <person name="Signorovitch A.Y."/>
            <person name="Moreno M.A."/>
            <person name="Kamm K."/>
            <person name="Grimwood J."/>
            <person name="Schmutz J."/>
            <person name="Shapiro H."/>
            <person name="Grigoriev I.V."/>
            <person name="Buss L.W."/>
            <person name="Schierwater B."/>
            <person name="Dellaporta S.L."/>
            <person name="Rokhsar D.S."/>
        </authorList>
    </citation>
    <scope>NUCLEOTIDE SEQUENCE [LARGE SCALE GENOMIC DNA]</scope>
    <source>
        <strain evidence="1 2">Grell-BS-1999</strain>
    </source>
</reference>